<proteinExistence type="predicted"/>
<keyword evidence="1" id="KW-1133">Transmembrane helix</keyword>
<dbReference type="Proteomes" id="UP000031668">
    <property type="component" value="Unassembled WGS sequence"/>
</dbReference>
<name>A0A0C2MN10_THEKT</name>
<keyword evidence="3" id="KW-1185">Reference proteome</keyword>
<reference evidence="2 3" key="1">
    <citation type="journal article" date="2014" name="Genome Biol. Evol.">
        <title>The genome of the myxosporean Thelohanellus kitauei shows adaptations to nutrient acquisition within its fish host.</title>
        <authorList>
            <person name="Yang Y."/>
            <person name="Xiong J."/>
            <person name="Zhou Z."/>
            <person name="Huo F."/>
            <person name="Miao W."/>
            <person name="Ran C."/>
            <person name="Liu Y."/>
            <person name="Zhang J."/>
            <person name="Feng J."/>
            <person name="Wang M."/>
            <person name="Wang M."/>
            <person name="Wang L."/>
            <person name="Yao B."/>
        </authorList>
    </citation>
    <scope>NUCLEOTIDE SEQUENCE [LARGE SCALE GENOMIC DNA]</scope>
    <source>
        <strain evidence="2">Wuqing</strain>
    </source>
</reference>
<feature type="transmembrane region" description="Helical" evidence="1">
    <location>
        <begin position="294"/>
        <end position="313"/>
    </location>
</feature>
<protein>
    <submittedName>
        <fullName evidence="2">Uncharacterized protein</fullName>
    </submittedName>
</protein>
<evidence type="ECO:0000256" key="1">
    <source>
        <dbReference type="SAM" id="Phobius"/>
    </source>
</evidence>
<organism evidence="2 3">
    <name type="scientific">Thelohanellus kitauei</name>
    <name type="common">Myxosporean</name>
    <dbReference type="NCBI Taxonomy" id="669202"/>
    <lineage>
        <taxon>Eukaryota</taxon>
        <taxon>Metazoa</taxon>
        <taxon>Cnidaria</taxon>
        <taxon>Myxozoa</taxon>
        <taxon>Myxosporea</taxon>
        <taxon>Bivalvulida</taxon>
        <taxon>Platysporina</taxon>
        <taxon>Myxobolidae</taxon>
        <taxon>Thelohanellus</taxon>
    </lineage>
</organism>
<keyword evidence="1" id="KW-0812">Transmembrane</keyword>
<evidence type="ECO:0000313" key="3">
    <source>
        <dbReference type="Proteomes" id="UP000031668"/>
    </source>
</evidence>
<comment type="caution">
    <text evidence="2">The sequence shown here is derived from an EMBL/GenBank/DDBJ whole genome shotgun (WGS) entry which is preliminary data.</text>
</comment>
<gene>
    <name evidence="2" type="ORF">RF11_04377</name>
</gene>
<dbReference type="AlphaFoldDB" id="A0A0C2MN10"/>
<keyword evidence="1" id="KW-0472">Membrane</keyword>
<dbReference type="EMBL" id="JWZT01003733">
    <property type="protein sequence ID" value="KII65745.1"/>
    <property type="molecule type" value="Genomic_DNA"/>
</dbReference>
<evidence type="ECO:0000313" key="2">
    <source>
        <dbReference type="EMBL" id="KII65745.1"/>
    </source>
</evidence>
<sequence length="332" mass="37510">MFNETKTEVEIYGCNISLGLRRKSRMRNYSIGYKFIFNKKTQYEFIDYTITFNIGDTNGEKLQIRLHDLDIQFKTTTNTCPVSRKKRTKPTTVQARFDSNEEIYPCKPKNKKQKTESTTTVSTNINRTTFTTLSSTTNKKGLSNYMDIKHSTTYISHYSTNIRGINLTTQRSMVVEDRSSNSGQAKHTTESIPISTINHGTTSTTGDSTTIKITFSSSAKPESTKESVTSAPINIISTTLTSLSYITKKITFQNTDKTKDTTESITLEVNNIDAKHLNPNQIRPEQGIWSSNNILMGLSALTVMMSFLLYGIIYHRTKYGSEYDDDADSIVL</sequence>
<accession>A0A0C2MN10</accession>